<dbReference type="InterPro" id="IPR035484">
    <property type="entry name" value="SIS_PGI/PMI_1"/>
</dbReference>
<dbReference type="CDD" id="cd05637">
    <property type="entry name" value="SIS_PGI_PMI_2"/>
    <property type="match status" value="1"/>
</dbReference>
<comment type="similarity">
    <text evidence="1">Belongs to the PGI/PMI family.</text>
</comment>
<dbReference type="OrthoDB" id="9771734at2"/>
<dbReference type="AlphaFoldDB" id="A0A2S7SWN4"/>
<dbReference type="Pfam" id="PF10432">
    <property type="entry name" value="bact-PGI_C"/>
    <property type="match status" value="1"/>
</dbReference>
<dbReference type="InterPro" id="IPR001347">
    <property type="entry name" value="SIS_dom"/>
</dbReference>
<dbReference type="InterPro" id="IPR046348">
    <property type="entry name" value="SIS_dom_sf"/>
</dbReference>
<dbReference type="CDD" id="cd05017">
    <property type="entry name" value="SIS_PGI_PMI_1"/>
    <property type="match status" value="1"/>
</dbReference>
<dbReference type="GO" id="GO:0004347">
    <property type="term" value="F:glucose-6-phosphate isomerase activity"/>
    <property type="evidence" value="ECO:0007669"/>
    <property type="project" value="InterPro"/>
</dbReference>
<dbReference type="PROSITE" id="PS51464">
    <property type="entry name" value="SIS"/>
    <property type="match status" value="1"/>
</dbReference>
<dbReference type="GO" id="GO:0004476">
    <property type="term" value="F:mannose-6-phosphate isomerase activity"/>
    <property type="evidence" value="ECO:0007669"/>
    <property type="project" value="InterPro"/>
</dbReference>
<evidence type="ECO:0000313" key="5">
    <source>
        <dbReference type="Proteomes" id="UP000239872"/>
    </source>
</evidence>
<keyword evidence="2 4" id="KW-0413">Isomerase</keyword>
<dbReference type="SUPFAM" id="SSF53697">
    <property type="entry name" value="SIS domain"/>
    <property type="match status" value="1"/>
</dbReference>
<keyword evidence="5" id="KW-1185">Reference proteome</keyword>
<reference evidence="4 5" key="1">
    <citation type="submission" date="2018-01" db="EMBL/GenBank/DDBJ databases">
        <title>A novel member of the phylum Bacteroidetes isolated from glacier ice.</title>
        <authorList>
            <person name="Liu Q."/>
            <person name="Xin Y.-H."/>
        </authorList>
    </citation>
    <scope>NUCLEOTIDE SEQUENCE [LARGE SCALE GENOMIC DNA]</scope>
    <source>
        <strain evidence="4 5">RB1R16</strain>
    </source>
</reference>
<comment type="caution">
    <text evidence="4">The sequence shown here is derived from an EMBL/GenBank/DDBJ whole genome shotgun (WGS) entry which is preliminary data.</text>
</comment>
<dbReference type="NCBIfam" id="NF006423">
    <property type="entry name" value="PRK08674.1-2"/>
    <property type="match status" value="1"/>
</dbReference>
<dbReference type="GO" id="GO:1901135">
    <property type="term" value="P:carbohydrate derivative metabolic process"/>
    <property type="evidence" value="ECO:0007669"/>
    <property type="project" value="InterPro"/>
</dbReference>
<dbReference type="Pfam" id="PF01380">
    <property type="entry name" value="SIS"/>
    <property type="match status" value="1"/>
</dbReference>
<evidence type="ECO:0000256" key="1">
    <source>
        <dbReference type="ARBA" id="ARBA00010523"/>
    </source>
</evidence>
<dbReference type="EMBL" id="PPSL01000002">
    <property type="protein sequence ID" value="PQJ11333.1"/>
    <property type="molecule type" value="Genomic_DNA"/>
</dbReference>
<protein>
    <submittedName>
        <fullName evidence="4">Bifunctional phosphoglucose/phosphomannose isomerase</fullName>
    </submittedName>
</protein>
<dbReference type="GO" id="GO:0097367">
    <property type="term" value="F:carbohydrate derivative binding"/>
    <property type="evidence" value="ECO:0007669"/>
    <property type="project" value="InterPro"/>
</dbReference>
<dbReference type="InterPro" id="IPR019490">
    <property type="entry name" value="Glu6P/Mann6P_isomerase_C"/>
</dbReference>
<name>A0A2S7SWN4_9BACT</name>
<evidence type="ECO:0000313" key="4">
    <source>
        <dbReference type="EMBL" id="PQJ11333.1"/>
    </source>
</evidence>
<dbReference type="GO" id="GO:0005975">
    <property type="term" value="P:carbohydrate metabolic process"/>
    <property type="evidence" value="ECO:0007669"/>
    <property type="project" value="InterPro"/>
</dbReference>
<evidence type="ECO:0000256" key="2">
    <source>
        <dbReference type="ARBA" id="ARBA00023235"/>
    </source>
</evidence>
<sequence>MKKLVHEFSTQLQEGLIIGKNHRFVTPTADFSNVVVTGLGGSGIGASIVQNFVFDKLKMPFVVNKDYFLPSFVGKNTLIIVCSYSGNTEETIDALNHAIKMKATVVCITSGGKVSEIAKKKGLDCILVPAGMPPRSCLGYSLIQILYTLNHFGLIDNKFEKDITATIKEMKAAEKDTQKKAAAIAKKILGKIPVIYSASNFEGVAIRFRQQLNENSKMLCWHGVIPEMNHNELVGWRDEAKDKVVILLRNDDDYERVQTRMEINKKIIKKYTPNIIEIYSQGKSYWEKAFYLIHLTDWVSVILADLRELDATEVKVIDFLKGSLAKS</sequence>
<proteinExistence type="inferred from homology"/>
<dbReference type="NCBIfam" id="TIGR02128">
    <property type="entry name" value="G6PI_arch"/>
    <property type="match status" value="1"/>
</dbReference>
<gene>
    <name evidence="4" type="ORF">CJD36_005895</name>
</gene>
<evidence type="ECO:0000259" key="3">
    <source>
        <dbReference type="PROSITE" id="PS51464"/>
    </source>
</evidence>
<organism evidence="4 5">
    <name type="scientific">Flavipsychrobacter stenotrophus</name>
    <dbReference type="NCBI Taxonomy" id="2077091"/>
    <lineage>
        <taxon>Bacteria</taxon>
        <taxon>Pseudomonadati</taxon>
        <taxon>Bacteroidota</taxon>
        <taxon>Chitinophagia</taxon>
        <taxon>Chitinophagales</taxon>
        <taxon>Chitinophagaceae</taxon>
        <taxon>Flavipsychrobacter</taxon>
    </lineage>
</organism>
<dbReference type="Proteomes" id="UP000239872">
    <property type="component" value="Unassembled WGS sequence"/>
</dbReference>
<dbReference type="NCBIfam" id="NF006426">
    <property type="entry name" value="PRK08674.1-6"/>
    <property type="match status" value="1"/>
</dbReference>
<dbReference type="Gene3D" id="3.40.50.10490">
    <property type="entry name" value="Glucose-6-phosphate isomerase like protein, domain 1"/>
    <property type="match status" value="2"/>
</dbReference>
<feature type="domain" description="SIS" evidence="3">
    <location>
        <begin position="24"/>
        <end position="160"/>
    </location>
</feature>
<accession>A0A2S7SWN4</accession>